<dbReference type="Proteomes" id="UP000830343">
    <property type="component" value="Chromosome"/>
</dbReference>
<keyword evidence="2" id="KW-1185">Reference proteome</keyword>
<gene>
    <name evidence="1" type="ORF">MRZ06_00440</name>
</gene>
<organism evidence="1 2">
    <name type="scientific">Macrococcus armenti</name>
    <dbReference type="NCBI Taxonomy" id="2875764"/>
    <lineage>
        <taxon>Bacteria</taxon>
        <taxon>Bacillati</taxon>
        <taxon>Bacillota</taxon>
        <taxon>Bacilli</taxon>
        <taxon>Bacillales</taxon>
        <taxon>Staphylococcaceae</taxon>
        <taxon>Macrococcus</taxon>
    </lineage>
</organism>
<evidence type="ECO:0000313" key="2">
    <source>
        <dbReference type="Proteomes" id="UP000830343"/>
    </source>
</evidence>
<reference evidence="1" key="2">
    <citation type="submission" date="2022-04" db="EMBL/GenBank/DDBJ databases">
        <title>Antimicrobial genetic elements in methicillin-resistant Macrococcus armenti.</title>
        <authorList>
            <person name="Keller J.E."/>
            <person name="Schwendener S."/>
            <person name="Pantucek R."/>
            <person name="Perreten V."/>
        </authorList>
    </citation>
    <scope>NUCLEOTIDE SEQUENCE</scope>
    <source>
        <strain evidence="1">CCM 2609</strain>
    </source>
</reference>
<dbReference type="CDD" id="cd11543">
    <property type="entry name" value="NTP-PPase_u6"/>
    <property type="match status" value="1"/>
</dbReference>
<reference evidence="1" key="1">
    <citation type="submission" date="2022-03" db="EMBL/GenBank/DDBJ databases">
        <authorList>
            <person name="Vrbovska V."/>
            <person name="Kovarovic V."/>
            <person name="Botka T."/>
            <person name="Pantucek R."/>
        </authorList>
    </citation>
    <scope>NUCLEOTIDE SEQUENCE</scope>
    <source>
        <strain evidence="1">CCM 2609</strain>
    </source>
</reference>
<dbReference type="Gene3D" id="1.10.287.1080">
    <property type="entry name" value="MazG-like"/>
    <property type="match status" value="1"/>
</dbReference>
<dbReference type="RefSeq" id="WP_243365902.1">
    <property type="nucleotide sequence ID" value="NZ_CP094348.1"/>
</dbReference>
<accession>A0ABY3ZUK3</accession>
<protein>
    <submittedName>
        <fullName evidence="1">MazG-like protein</fullName>
    </submittedName>
</protein>
<name>A0ABY3ZUK3_9STAP</name>
<dbReference type="EMBL" id="CP094348">
    <property type="protein sequence ID" value="UOB20586.1"/>
    <property type="molecule type" value="Genomic_DNA"/>
</dbReference>
<sequence>MEFNALLKQANQIRKQYHALEEKHHGKAWSVEEDALAFLTDAGLVGRLVMDQQKSWPKPDSTGQLEHKLAECIWWLMVIAERTDVDLEREVKCLFNQLEEKTK</sequence>
<evidence type="ECO:0000313" key="1">
    <source>
        <dbReference type="EMBL" id="UOB20586.1"/>
    </source>
</evidence>
<proteinExistence type="predicted"/>